<evidence type="ECO:0000256" key="2">
    <source>
        <dbReference type="SAM" id="Phobius"/>
    </source>
</evidence>
<protein>
    <submittedName>
        <fullName evidence="3">Uncharacterized protein</fullName>
    </submittedName>
</protein>
<dbReference type="AlphaFoldDB" id="A0A5C8ZCW9"/>
<proteinExistence type="predicted"/>
<feature type="region of interest" description="Disordered" evidence="1">
    <location>
        <begin position="43"/>
        <end position="64"/>
    </location>
</feature>
<sequence length="64" mass="6838">MIAINPFESVVLTLVPLLLWALVVVALYWAVRMGVRHGLVDARRRQAPPGPGAAGRPVPPTDGV</sequence>
<dbReference type="Proteomes" id="UP000321234">
    <property type="component" value="Unassembled WGS sequence"/>
</dbReference>
<evidence type="ECO:0000313" key="4">
    <source>
        <dbReference type="Proteomes" id="UP000321234"/>
    </source>
</evidence>
<gene>
    <name evidence="3" type="ORF">FMM08_12430</name>
</gene>
<dbReference type="RefSeq" id="WP_147926703.1">
    <property type="nucleotide sequence ID" value="NZ_VKAC01000007.1"/>
</dbReference>
<reference evidence="3 4" key="1">
    <citation type="submission" date="2019-07" db="EMBL/GenBank/DDBJ databases">
        <title>Quadrisphaera sp. strain DD2A genome sequencing and assembly.</title>
        <authorList>
            <person name="Kim I."/>
        </authorList>
    </citation>
    <scope>NUCLEOTIDE SEQUENCE [LARGE SCALE GENOMIC DNA]</scope>
    <source>
        <strain evidence="3 4">DD2A</strain>
    </source>
</reference>
<name>A0A5C8ZCW9_9ACTN</name>
<dbReference type="EMBL" id="VKAC01000007">
    <property type="protein sequence ID" value="TXR55647.1"/>
    <property type="molecule type" value="Genomic_DNA"/>
</dbReference>
<organism evidence="3 4">
    <name type="scientific">Quadrisphaera setariae</name>
    <dbReference type="NCBI Taxonomy" id="2593304"/>
    <lineage>
        <taxon>Bacteria</taxon>
        <taxon>Bacillati</taxon>
        <taxon>Actinomycetota</taxon>
        <taxon>Actinomycetes</taxon>
        <taxon>Kineosporiales</taxon>
        <taxon>Kineosporiaceae</taxon>
        <taxon>Quadrisphaera</taxon>
    </lineage>
</organism>
<accession>A0A5C8ZCW9</accession>
<keyword evidence="2" id="KW-1133">Transmembrane helix</keyword>
<comment type="caution">
    <text evidence="3">The sequence shown here is derived from an EMBL/GenBank/DDBJ whole genome shotgun (WGS) entry which is preliminary data.</text>
</comment>
<keyword evidence="4" id="KW-1185">Reference proteome</keyword>
<evidence type="ECO:0000256" key="1">
    <source>
        <dbReference type="SAM" id="MobiDB-lite"/>
    </source>
</evidence>
<feature type="transmembrane region" description="Helical" evidence="2">
    <location>
        <begin position="12"/>
        <end position="31"/>
    </location>
</feature>
<evidence type="ECO:0000313" key="3">
    <source>
        <dbReference type="EMBL" id="TXR55647.1"/>
    </source>
</evidence>
<keyword evidence="2" id="KW-0812">Transmembrane</keyword>
<keyword evidence="2" id="KW-0472">Membrane</keyword>